<reference evidence="2" key="1">
    <citation type="submission" date="2018-11" db="EMBL/GenBank/DDBJ databases">
        <title>Proposal to divide the Flavobacteriaceae and reorganize its genera based on Amino Acid Identity values calculated from whole genome sequences.</title>
        <authorList>
            <person name="Nicholson A.C."/>
            <person name="Gulvik C.A."/>
            <person name="Whitney A.M."/>
            <person name="Humrighouse B.W."/>
            <person name="Bell M."/>
            <person name="Holmes B."/>
            <person name="Steigerwalt A.G."/>
            <person name="Villarma A."/>
            <person name="Sheth M."/>
            <person name="Batra D."/>
            <person name="Pryor J."/>
            <person name="Bernardet J.-F."/>
            <person name="Hugo C."/>
            <person name="Kampfer P."/>
            <person name="Newman J.D."/>
            <person name="McQuiston J.R."/>
        </authorList>
    </citation>
    <scope>NUCLEOTIDE SEQUENCE [LARGE SCALE GENOMIC DNA]</scope>
    <source>
        <strain evidence="2">G0081</strain>
    </source>
</reference>
<dbReference type="RefSeq" id="WP_125025473.1">
    <property type="nucleotide sequence ID" value="NZ_CP034159.1"/>
</dbReference>
<name>A0A3G8XUE4_9FLAO</name>
<protein>
    <submittedName>
        <fullName evidence="1">Uncharacterized protein</fullName>
    </submittedName>
</protein>
<evidence type="ECO:0000313" key="2">
    <source>
        <dbReference type="Proteomes" id="UP000270185"/>
    </source>
</evidence>
<proteinExistence type="predicted"/>
<accession>A0A3G8XUE4</accession>
<keyword evidence="2" id="KW-1185">Reference proteome</keyword>
<dbReference type="KEGG" id="ccas:EIB73_11850"/>
<sequence>MFKCSEFVGNFVTVVRQVFRFSGKSVARVFCPFRLTGKFVARVFGVFRFAGKIVARVLEVFRKFGSTAIILCLKQVASGCASSLVGLPKIRKNIAELVKYQRKVLIVFKDFLWMGCFS</sequence>
<organism evidence="1 2">
    <name type="scientific">Kaistella carnis</name>
    <dbReference type="NCBI Taxonomy" id="1241979"/>
    <lineage>
        <taxon>Bacteria</taxon>
        <taxon>Pseudomonadati</taxon>
        <taxon>Bacteroidota</taxon>
        <taxon>Flavobacteriia</taxon>
        <taxon>Flavobacteriales</taxon>
        <taxon>Weeksellaceae</taxon>
        <taxon>Chryseobacterium group</taxon>
        <taxon>Kaistella</taxon>
    </lineage>
</organism>
<dbReference type="Proteomes" id="UP000270185">
    <property type="component" value="Chromosome"/>
</dbReference>
<dbReference type="EMBL" id="CP034159">
    <property type="protein sequence ID" value="AZI33834.1"/>
    <property type="molecule type" value="Genomic_DNA"/>
</dbReference>
<evidence type="ECO:0000313" key="1">
    <source>
        <dbReference type="EMBL" id="AZI33834.1"/>
    </source>
</evidence>
<dbReference type="AlphaFoldDB" id="A0A3G8XUE4"/>
<gene>
    <name evidence="1" type="ORF">EIB73_11850</name>
</gene>